<name>A0A0L8VAZ4_9BACT</name>
<dbReference type="AlphaFoldDB" id="A0A0L8VAZ4"/>
<protein>
    <submittedName>
        <fullName evidence="1">Uncharacterized protein</fullName>
    </submittedName>
</protein>
<proteinExistence type="predicted"/>
<reference evidence="2" key="1">
    <citation type="submission" date="2015-07" db="EMBL/GenBank/DDBJ databases">
        <title>Genome sequencing of Sunxiuqinia dokdonensis strain SK.</title>
        <authorList>
            <person name="Ahn S."/>
            <person name="Kim B.-C."/>
        </authorList>
    </citation>
    <scope>NUCLEOTIDE SEQUENCE [LARGE SCALE GENOMIC DNA]</scope>
    <source>
        <strain evidence="2">SK</strain>
    </source>
</reference>
<organism evidence="1 2">
    <name type="scientific">Sunxiuqinia dokdonensis</name>
    <dbReference type="NCBI Taxonomy" id="1409788"/>
    <lineage>
        <taxon>Bacteria</taxon>
        <taxon>Pseudomonadati</taxon>
        <taxon>Bacteroidota</taxon>
        <taxon>Bacteroidia</taxon>
        <taxon>Marinilabiliales</taxon>
        <taxon>Prolixibacteraceae</taxon>
        <taxon>Sunxiuqinia</taxon>
    </lineage>
</organism>
<gene>
    <name evidence="1" type="ORF">NC99_18070</name>
</gene>
<keyword evidence="2" id="KW-1185">Reference proteome</keyword>
<dbReference type="EMBL" id="LGIA01000144">
    <property type="protein sequence ID" value="KOH45357.1"/>
    <property type="molecule type" value="Genomic_DNA"/>
</dbReference>
<dbReference type="Proteomes" id="UP000036958">
    <property type="component" value="Unassembled WGS sequence"/>
</dbReference>
<evidence type="ECO:0000313" key="2">
    <source>
        <dbReference type="Proteomes" id="UP000036958"/>
    </source>
</evidence>
<evidence type="ECO:0000313" key="1">
    <source>
        <dbReference type="EMBL" id="KOH45357.1"/>
    </source>
</evidence>
<comment type="caution">
    <text evidence="1">The sequence shown here is derived from an EMBL/GenBank/DDBJ whole genome shotgun (WGS) entry which is preliminary data.</text>
</comment>
<sequence length="247" mass="29078">MIINNQHNTTNFGIWNCNRNSLVSPRMKYLLTLLFCLFLSQSWALWPDPIQIFYRDSFNIHRAQLHDEDYEHKVLEASYQTQAQIAMSYYPDLKGIEIEFVRKDIKTTMAARPAMDFIFRKKENRKYKIFIDTSVKNEKGLLLSDVPFNAQVGIIGHELAHVVDYEEKTAMGVVFTGIGYLFHPYRKKLERKVDEIAIARGLGHQVMEFSSYVLNESNVSEKYKKYKRKIYYKPQQLNSLMLGYSIY</sequence>
<dbReference type="STRING" id="1409788.NC99_18070"/>
<accession>A0A0L8VAZ4</accession>